<dbReference type="EMBL" id="FPHD01000057">
    <property type="protein sequence ID" value="SFV61633.1"/>
    <property type="molecule type" value="Genomic_DNA"/>
</dbReference>
<evidence type="ECO:0000256" key="1">
    <source>
        <dbReference type="SAM" id="Phobius"/>
    </source>
</evidence>
<reference evidence="2" key="1">
    <citation type="submission" date="2016-10" db="EMBL/GenBank/DDBJ databases">
        <authorList>
            <person name="de Groot N.N."/>
        </authorList>
    </citation>
    <scope>NUCLEOTIDE SEQUENCE</scope>
</reference>
<accession>A0A1W1C7C1</accession>
<evidence type="ECO:0000313" key="2">
    <source>
        <dbReference type="EMBL" id="SFV61633.1"/>
    </source>
</evidence>
<dbReference type="AlphaFoldDB" id="A0A1W1C7C1"/>
<organism evidence="2">
    <name type="scientific">hydrothermal vent metagenome</name>
    <dbReference type="NCBI Taxonomy" id="652676"/>
    <lineage>
        <taxon>unclassified sequences</taxon>
        <taxon>metagenomes</taxon>
        <taxon>ecological metagenomes</taxon>
    </lineage>
</organism>
<proteinExistence type="predicted"/>
<feature type="transmembrane region" description="Helical" evidence="1">
    <location>
        <begin position="21"/>
        <end position="40"/>
    </location>
</feature>
<sequence>MYDIKPLEEEWNRYNKKKRKPWYLLGLGIIVSTIIFFVIFEFNIMDSFKSSDQNKSVETFSKVEKGGSGSILMDKSLATLELEKSKKNVIAKTLEIKPTTITSYDDPMGNSEVYVKEKKIKKPRIKSKVKMVQKPHKKMHLNIIETTSVSAYKDVEKRFYASHDTDDSLFLAKSYYSKGLYKKAEHWALETNKVNGNIEESWLIFTKSKVKLGHKNEAIRLLMSYIKRSNSKNARRLLYKIQKGNL</sequence>
<protein>
    <submittedName>
        <fullName evidence="2">Transformation system protein</fullName>
    </submittedName>
</protein>
<gene>
    <name evidence="2" type="ORF">MNB_SV-8-1225</name>
</gene>
<keyword evidence="1" id="KW-0812">Transmembrane</keyword>
<keyword evidence="1" id="KW-1133">Transmembrane helix</keyword>
<keyword evidence="1" id="KW-0472">Membrane</keyword>
<name>A0A1W1C7C1_9ZZZZ</name>
<dbReference type="Pfam" id="PF12895">
    <property type="entry name" value="ANAPC3"/>
    <property type="match status" value="1"/>
</dbReference>